<name>A0A2U1JT75_9BACI</name>
<accession>A0A2U1JT75</accession>
<dbReference type="GO" id="GO:0016787">
    <property type="term" value="F:hydrolase activity"/>
    <property type="evidence" value="ECO:0007669"/>
    <property type="project" value="InterPro"/>
</dbReference>
<proteinExistence type="predicted"/>
<dbReference type="RefSeq" id="WP_116555674.1">
    <property type="nucleotide sequence ID" value="NZ_QCZG01000037.1"/>
</dbReference>
<evidence type="ECO:0000256" key="1">
    <source>
        <dbReference type="SAM" id="SignalP"/>
    </source>
</evidence>
<dbReference type="InterPro" id="IPR011105">
    <property type="entry name" value="Cell_wall_hydrolase_SleB"/>
</dbReference>
<feature type="chain" id="PRO_5038720054" evidence="1">
    <location>
        <begin position="26"/>
        <end position="255"/>
    </location>
</feature>
<dbReference type="Pfam" id="PF07486">
    <property type="entry name" value="Hydrolase_2"/>
    <property type="match status" value="1"/>
</dbReference>
<dbReference type="Proteomes" id="UP000245998">
    <property type="component" value="Unassembled WGS sequence"/>
</dbReference>
<feature type="domain" description="Cell wall hydrolase SleB" evidence="2">
    <location>
        <begin position="152"/>
        <end position="254"/>
    </location>
</feature>
<dbReference type="Gene3D" id="1.10.10.2520">
    <property type="entry name" value="Cell wall hydrolase SleB, domain 1"/>
    <property type="match status" value="1"/>
</dbReference>
<protein>
    <submittedName>
        <fullName evidence="3">Spore cortex-lytic protein</fullName>
    </submittedName>
</protein>
<keyword evidence="4" id="KW-1185">Reference proteome</keyword>
<dbReference type="InterPro" id="IPR042047">
    <property type="entry name" value="SleB_dom1"/>
</dbReference>
<dbReference type="EMBL" id="QCZG01000037">
    <property type="protein sequence ID" value="PWA08410.1"/>
    <property type="molecule type" value="Genomic_DNA"/>
</dbReference>
<organism evidence="3 4">
    <name type="scientific">Pueribacillus theae</name>
    <dbReference type="NCBI Taxonomy" id="2171751"/>
    <lineage>
        <taxon>Bacteria</taxon>
        <taxon>Bacillati</taxon>
        <taxon>Bacillota</taxon>
        <taxon>Bacilli</taxon>
        <taxon>Bacillales</taxon>
        <taxon>Bacillaceae</taxon>
        <taxon>Pueribacillus</taxon>
    </lineage>
</organism>
<dbReference type="OrthoDB" id="9785345at2"/>
<reference evidence="3 4" key="1">
    <citation type="submission" date="2018-04" db="EMBL/GenBank/DDBJ databases">
        <title>Camelliibacillus theae gen. nov., sp. nov., isolated from Pu'er tea.</title>
        <authorList>
            <person name="Niu L."/>
        </authorList>
    </citation>
    <scope>NUCLEOTIDE SEQUENCE [LARGE SCALE GENOMIC DNA]</scope>
    <source>
        <strain evidence="3 4">T8</strain>
    </source>
</reference>
<dbReference type="Gene3D" id="6.20.240.60">
    <property type="match status" value="1"/>
</dbReference>
<evidence type="ECO:0000313" key="4">
    <source>
        <dbReference type="Proteomes" id="UP000245998"/>
    </source>
</evidence>
<keyword evidence="1" id="KW-0732">Signal</keyword>
<dbReference type="AlphaFoldDB" id="A0A2U1JT75"/>
<sequence length="255" mass="27485">MRNSLKSFAVACIATIALGVQSNMAKTITQSINLNKSLGLEQQHSLTIIENKDVKQDSLIGEILQPQGLSIQLGKPVIINATAKAVELLAPSSESESETETATDSIEAADKMAQPTEPKGETPVAKHETPAVSISGEEKELLARLVEAEAKGEPYEGKVAVATIVLNRVESPQFPNTVTEVINEVVGHAYAFTPVQNGAINNPASAESTQAVEEALKREDTLNDSIFFYNPKIATDQWIRSRQIVKKIGNHVFAI</sequence>
<evidence type="ECO:0000259" key="2">
    <source>
        <dbReference type="Pfam" id="PF07486"/>
    </source>
</evidence>
<evidence type="ECO:0000313" key="3">
    <source>
        <dbReference type="EMBL" id="PWA08410.1"/>
    </source>
</evidence>
<gene>
    <name evidence="3" type="ORF">DCC39_14780</name>
</gene>
<comment type="caution">
    <text evidence="3">The sequence shown here is derived from an EMBL/GenBank/DDBJ whole genome shotgun (WGS) entry which is preliminary data.</text>
</comment>
<feature type="signal peptide" evidence="1">
    <location>
        <begin position="1"/>
        <end position="25"/>
    </location>
</feature>